<comment type="caution">
    <text evidence="1">The sequence shown here is derived from an EMBL/GenBank/DDBJ whole genome shotgun (WGS) entry which is preliminary data.</text>
</comment>
<organism evidence="1 2">
    <name type="scientific">Paenibacillus residui</name>
    <dbReference type="NCBI Taxonomy" id="629724"/>
    <lineage>
        <taxon>Bacteria</taxon>
        <taxon>Bacillati</taxon>
        <taxon>Bacillota</taxon>
        <taxon>Bacilli</taxon>
        <taxon>Bacillales</taxon>
        <taxon>Paenibacillaceae</taxon>
        <taxon>Paenibacillus</taxon>
    </lineage>
</organism>
<evidence type="ECO:0000313" key="1">
    <source>
        <dbReference type="EMBL" id="MFD0871199.1"/>
    </source>
</evidence>
<dbReference type="PANTHER" id="PTHR34290:SF2">
    <property type="entry name" value="OS04G0668800 PROTEIN"/>
    <property type="match status" value="1"/>
</dbReference>
<accession>A0ABW3DF73</accession>
<sequence length="145" mass="16952">MKNGQRLTLLYDAHCVLCRRTVDTLSRLEVGCELIMIPYQEAEISQLPEGLTPEQLQSQLHVIDEQNQVYRGAEAVCRIMSKVRGWRWIAVLYRIPFLRPVADRIYKWIADNRYKLFGRNEDCESGSCQLHLPMDKKEEPESGKR</sequence>
<proteinExistence type="predicted"/>
<dbReference type="InterPro" id="IPR007263">
    <property type="entry name" value="DCC1-like"/>
</dbReference>
<evidence type="ECO:0000313" key="2">
    <source>
        <dbReference type="Proteomes" id="UP001597120"/>
    </source>
</evidence>
<dbReference type="EMBL" id="JBHTIU010000074">
    <property type="protein sequence ID" value="MFD0871199.1"/>
    <property type="molecule type" value="Genomic_DNA"/>
</dbReference>
<reference evidence="2" key="1">
    <citation type="journal article" date="2019" name="Int. J. Syst. Evol. Microbiol.">
        <title>The Global Catalogue of Microorganisms (GCM) 10K type strain sequencing project: providing services to taxonomists for standard genome sequencing and annotation.</title>
        <authorList>
            <consortium name="The Broad Institute Genomics Platform"/>
            <consortium name="The Broad Institute Genome Sequencing Center for Infectious Disease"/>
            <person name="Wu L."/>
            <person name="Ma J."/>
        </authorList>
    </citation>
    <scope>NUCLEOTIDE SEQUENCE [LARGE SCALE GENOMIC DNA]</scope>
    <source>
        <strain evidence="2">CCUG 57263</strain>
    </source>
</reference>
<gene>
    <name evidence="1" type="ORF">ACFQ03_18820</name>
</gene>
<dbReference type="PANTHER" id="PTHR34290">
    <property type="entry name" value="SI:CH73-390P7.2"/>
    <property type="match status" value="1"/>
</dbReference>
<protein>
    <submittedName>
        <fullName evidence="1">Thiol-disulfide oxidoreductase DCC family protein</fullName>
    </submittedName>
</protein>
<dbReference type="Proteomes" id="UP001597120">
    <property type="component" value="Unassembled WGS sequence"/>
</dbReference>
<dbReference type="Pfam" id="PF04134">
    <property type="entry name" value="DCC1-like"/>
    <property type="match status" value="1"/>
</dbReference>
<name>A0ABW3DF73_9BACL</name>
<dbReference type="InterPro" id="IPR044691">
    <property type="entry name" value="DCC1_Trx"/>
</dbReference>
<dbReference type="RefSeq" id="WP_379290126.1">
    <property type="nucleotide sequence ID" value="NZ_JBHTIU010000074.1"/>
</dbReference>
<keyword evidence="2" id="KW-1185">Reference proteome</keyword>